<sequence>MRFDIRHDDTKNFMTSAPHPDPNSGFATGRKNPFLADLQSRVAHSYSLHSSMKEELQKERQLAHLAREKVHTEEKSMQEIAELSKRAEITCMLEHGISSMLKGGAKASLPVRSYKHLPKGPCLLYLATPPRRQTQLARQHITYGNFRSPTATCFSSVCSDSLYCEKEPNTQDGQNFIDKWKNEINQVIDQNSKEIDELLKKVESQNKEMALLQVQANEQDENSRKYKER</sequence>
<dbReference type="Proteomes" id="UP000499080">
    <property type="component" value="Unassembled WGS sequence"/>
</dbReference>
<evidence type="ECO:0000313" key="3">
    <source>
        <dbReference type="EMBL" id="GBL91359.1"/>
    </source>
</evidence>
<protein>
    <submittedName>
        <fullName evidence="3">Uncharacterized protein</fullName>
    </submittedName>
</protein>
<evidence type="ECO:0000313" key="4">
    <source>
        <dbReference type="Proteomes" id="UP000499080"/>
    </source>
</evidence>
<dbReference type="EMBL" id="BGPR01000078">
    <property type="protein sequence ID" value="GBL91359.1"/>
    <property type="molecule type" value="Genomic_DNA"/>
</dbReference>
<name>A0A4Y2BIF3_ARAVE</name>
<dbReference type="OrthoDB" id="6437304at2759"/>
<proteinExistence type="predicted"/>
<feature type="coiled-coil region" evidence="1">
    <location>
        <begin position="177"/>
        <end position="229"/>
    </location>
</feature>
<accession>A0A4Y2BIF3</accession>
<reference evidence="3 4" key="1">
    <citation type="journal article" date="2019" name="Sci. Rep.">
        <title>Orb-weaving spider Araneus ventricosus genome elucidates the spidroin gene catalogue.</title>
        <authorList>
            <person name="Kono N."/>
            <person name="Nakamura H."/>
            <person name="Ohtoshi R."/>
            <person name="Moran D.A.P."/>
            <person name="Shinohara A."/>
            <person name="Yoshida Y."/>
            <person name="Fujiwara M."/>
            <person name="Mori M."/>
            <person name="Tomita M."/>
            <person name="Arakawa K."/>
        </authorList>
    </citation>
    <scope>NUCLEOTIDE SEQUENCE [LARGE SCALE GENOMIC DNA]</scope>
</reference>
<feature type="compositionally biased region" description="Basic and acidic residues" evidence="2">
    <location>
        <begin position="1"/>
        <end position="11"/>
    </location>
</feature>
<gene>
    <name evidence="3" type="ORF">AVEN_203506_1</name>
</gene>
<organism evidence="3 4">
    <name type="scientific">Araneus ventricosus</name>
    <name type="common">Orbweaver spider</name>
    <name type="synonym">Epeira ventricosa</name>
    <dbReference type="NCBI Taxonomy" id="182803"/>
    <lineage>
        <taxon>Eukaryota</taxon>
        <taxon>Metazoa</taxon>
        <taxon>Ecdysozoa</taxon>
        <taxon>Arthropoda</taxon>
        <taxon>Chelicerata</taxon>
        <taxon>Arachnida</taxon>
        <taxon>Araneae</taxon>
        <taxon>Araneomorphae</taxon>
        <taxon>Entelegynae</taxon>
        <taxon>Araneoidea</taxon>
        <taxon>Araneidae</taxon>
        <taxon>Araneus</taxon>
    </lineage>
</organism>
<keyword evidence="4" id="KW-1185">Reference proteome</keyword>
<evidence type="ECO:0000256" key="2">
    <source>
        <dbReference type="SAM" id="MobiDB-lite"/>
    </source>
</evidence>
<evidence type="ECO:0000256" key="1">
    <source>
        <dbReference type="SAM" id="Coils"/>
    </source>
</evidence>
<comment type="caution">
    <text evidence="3">The sequence shown here is derived from an EMBL/GenBank/DDBJ whole genome shotgun (WGS) entry which is preliminary data.</text>
</comment>
<dbReference type="AlphaFoldDB" id="A0A4Y2BIF3"/>
<feature type="region of interest" description="Disordered" evidence="2">
    <location>
        <begin position="1"/>
        <end position="29"/>
    </location>
</feature>
<keyword evidence="1" id="KW-0175">Coiled coil</keyword>